<evidence type="ECO:0000256" key="5">
    <source>
        <dbReference type="ARBA" id="ARBA00022927"/>
    </source>
</evidence>
<accession>A0A383BI09</accession>
<dbReference type="GO" id="GO:0015450">
    <property type="term" value="F:protein-transporting ATPase activity"/>
    <property type="evidence" value="ECO:0007669"/>
    <property type="project" value="InterPro"/>
</dbReference>
<sequence>MGIYLNVGQILISISIIVLILLQVKESAGLFGSGGSTVRTRRGLEKTLFQFTIILAAIFLGISILSVRLS</sequence>
<keyword evidence="5" id="KW-0653">Protein transport</keyword>
<protein>
    <recommendedName>
        <fullName evidence="11">Protein-export membrane protein SecG</fullName>
    </recommendedName>
</protein>
<comment type="similarity">
    <text evidence="2">Belongs to the SecG family.</text>
</comment>
<dbReference type="GO" id="GO:0016020">
    <property type="term" value="C:membrane"/>
    <property type="evidence" value="ECO:0007669"/>
    <property type="project" value="UniProtKB-SubCell"/>
</dbReference>
<keyword evidence="6 9" id="KW-1133">Transmembrane helix</keyword>
<evidence type="ECO:0000256" key="6">
    <source>
        <dbReference type="ARBA" id="ARBA00022989"/>
    </source>
</evidence>
<evidence type="ECO:0000256" key="3">
    <source>
        <dbReference type="ARBA" id="ARBA00022448"/>
    </source>
</evidence>
<evidence type="ECO:0000256" key="2">
    <source>
        <dbReference type="ARBA" id="ARBA00008445"/>
    </source>
</evidence>
<dbReference type="InterPro" id="IPR004692">
    <property type="entry name" value="SecG"/>
</dbReference>
<evidence type="ECO:0000256" key="8">
    <source>
        <dbReference type="ARBA" id="ARBA00023136"/>
    </source>
</evidence>
<evidence type="ECO:0000256" key="1">
    <source>
        <dbReference type="ARBA" id="ARBA00004141"/>
    </source>
</evidence>
<keyword evidence="7" id="KW-0811">Translocation</keyword>
<organism evidence="10">
    <name type="scientific">marine metagenome</name>
    <dbReference type="NCBI Taxonomy" id="408172"/>
    <lineage>
        <taxon>unclassified sequences</taxon>
        <taxon>metagenomes</taxon>
        <taxon>ecological metagenomes</taxon>
    </lineage>
</organism>
<feature type="transmembrane region" description="Helical" evidence="9">
    <location>
        <begin position="6"/>
        <end position="24"/>
    </location>
</feature>
<evidence type="ECO:0000313" key="10">
    <source>
        <dbReference type="EMBL" id="SVE19451.1"/>
    </source>
</evidence>
<proteinExistence type="inferred from homology"/>
<dbReference type="GO" id="GO:0009306">
    <property type="term" value="P:protein secretion"/>
    <property type="evidence" value="ECO:0007669"/>
    <property type="project" value="InterPro"/>
</dbReference>
<dbReference type="EMBL" id="UINC01200524">
    <property type="protein sequence ID" value="SVE19451.1"/>
    <property type="molecule type" value="Genomic_DNA"/>
</dbReference>
<keyword evidence="3" id="KW-0813">Transport</keyword>
<evidence type="ECO:0000256" key="4">
    <source>
        <dbReference type="ARBA" id="ARBA00022692"/>
    </source>
</evidence>
<name>A0A383BI09_9ZZZZ</name>
<keyword evidence="8 9" id="KW-0472">Membrane</keyword>
<dbReference type="AlphaFoldDB" id="A0A383BI09"/>
<keyword evidence="4 9" id="KW-0812">Transmembrane</keyword>
<feature type="transmembrane region" description="Helical" evidence="9">
    <location>
        <begin position="48"/>
        <end position="67"/>
    </location>
</feature>
<dbReference type="Pfam" id="PF03840">
    <property type="entry name" value="SecG"/>
    <property type="match status" value="1"/>
</dbReference>
<reference evidence="10" key="1">
    <citation type="submission" date="2018-05" db="EMBL/GenBank/DDBJ databases">
        <authorList>
            <person name="Lanie J.A."/>
            <person name="Ng W.-L."/>
            <person name="Kazmierczak K.M."/>
            <person name="Andrzejewski T.M."/>
            <person name="Davidsen T.M."/>
            <person name="Wayne K.J."/>
            <person name="Tettelin H."/>
            <person name="Glass J.I."/>
            <person name="Rusch D."/>
            <person name="Podicherti R."/>
            <person name="Tsui H.-C.T."/>
            <person name="Winkler M.E."/>
        </authorList>
    </citation>
    <scope>NUCLEOTIDE SEQUENCE</scope>
</reference>
<evidence type="ECO:0000256" key="7">
    <source>
        <dbReference type="ARBA" id="ARBA00023010"/>
    </source>
</evidence>
<comment type="subcellular location">
    <subcellularLocation>
        <location evidence="1">Membrane</location>
        <topology evidence="1">Multi-pass membrane protein</topology>
    </subcellularLocation>
</comment>
<gene>
    <name evidence="10" type="ORF">METZ01_LOCUS472305</name>
</gene>
<evidence type="ECO:0008006" key="11">
    <source>
        <dbReference type="Google" id="ProtNLM"/>
    </source>
</evidence>
<dbReference type="NCBIfam" id="TIGR00810">
    <property type="entry name" value="secG"/>
    <property type="match status" value="1"/>
</dbReference>
<evidence type="ECO:0000256" key="9">
    <source>
        <dbReference type="SAM" id="Phobius"/>
    </source>
</evidence>